<keyword evidence="3 5" id="KW-1133">Transmembrane helix</keyword>
<feature type="transmembrane region" description="Helical" evidence="5">
    <location>
        <begin position="278"/>
        <end position="305"/>
    </location>
</feature>
<protein>
    <submittedName>
        <fullName evidence="7">Transporter, major facilitator family protein</fullName>
    </submittedName>
</protein>
<dbReference type="GO" id="GO:0005886">
    <property type="term" value="C:plasma membrane"/>
    <property type="evidence" value="ECO:0007669"/>
    <property type="project" value="UniProtKB-SubCell"/>
</dbReference>
<dbReference type="InterPro" id="IPR011701">
    <property type="entry name" value="MFS"/>
</dbReference>
<evidence type="ECO:0000259" key="6">
    <source>
        <dbReference type="PROSITE" id="PS50850"/>
    </source>
</evidence>
<evidence type="ECO:0000256" key="2">
    <source>
        <dbReference type="ARBA" id="ARBA00022692"/>
    </source>
</evidence>
<dbReference type="PROSITE" id="PS00216">
    <property type="entry name" value="SUGAR_TRANSPORT_1"/>
    <property type="match status" value="1"/>
</dbReference>
<evidence type="ECO:0000313" key="8">
    <source>
        <dbReference type="Proteomes" id="UP000016605"/>
    </source>
</evidence>
<dbReference type="Gene3D" id="1.20.1250.20">
    <property type="entry name" value="MFS general substrate transporter like domains"/>
    <property type="match status" value="2"/>
</dbReference>
<dbReference type="PANTHER" id="PTHR43129:SF1">
    <property type="entry name" value="FOSMIDOMYCIN RESISTANCE PROTEIN"/>
    <property type="match status" value="1"/>
</dbReference>
<dbReference type="InterPro" id="IPR020846">
    <property type="entry name" value="MFS_dom"/>
</dbReference>
<gene>
    <name evidence="7" type="ORF">N136_03248</name>
</gene>
<evidence type="ECO:0000256" key="4">
    <source>
        <dbReference type="ARBA" id="ARBA00023136"/>
    </source>
</evidence>
<feature type="transmembrane region" description="Helical" evidence="5">
    <location>
        <begin position="123"/>
        <end position="139"/>
    </location>
</feature>
<feature type="transmembrane region" description="Helical" evidence="5">
    <location>
        <begin position="247"/>
        <end position="272"/>
    </location>
</feature>
<feature type="transmembrane region" description="Helical" evidence="5">
    <location>
        <begin position="186"/>
        <end position="205"/>
    </location>
</feature>
<dbReference type="Proteomes" id="UP000016605">
    <property type="component" value="Unassembled WGS sequence"/>
</dbReference>
<feature type="transmembrane region" description="Helical" evidence="5">
    <location>
        <begin position="160"/>
        <end position="180"/>
    </location>
</feature>
<dbReference type="OrthoDB" id="9787026at2"/>
<dbReference type="AlphaFoldDB" id="U2RNK2"/>
<comment type="subcellular location">
    <subcellularLocation>
        <location evidence="1">Cell membrane</location>
        <topology evidence="1">Multi-pass membrane protein</topology>
    </subcellularLocation>
</comment>
<dbReference type="Pfam" id="PF07690">
    <property type="entry name" value="MFS_1"/>
    <property type="match status" value="1"/>
</dbReference>
<dbReference type="GO" id="GO:0022857">
    <property type="term" value="F:transmembrane transporter activity"/>
    <property type="evidence" value="ECO:0007669"/>
    <property type="project" value="InterPro"/>
</dbReference>
<dbReference type="HOGENOM" id="CLU_040537_0_0_11"/>
<name>U2RNK2_LEIAQ</name>
<dbReference type="InterPro" id="IPR005829">
    <property type="entry name" value="Sugar_transporter_CS"/>
</dbReference>
<dbReference type="InterPro" id="IPR036259">
    <property type="entry name" value="MFS_trans_sf"/>
</dbReference>
<accession>U2RNK2</accession>
<evidence type="ECO:0000256" key="3">
    <source>
        <dbReference type="ARBA" id="ARBA00022989"/>
    </source>
</evidence>
<feature type="transmembrane region" description="Helical" evidence="5">
    <location>
        <begin position="67"/>
        <end position="92"/>
    </location>
</feature>
<keyword evidence="2 5" id="KW-0812">Transmembrane</keyword>
<comment type="caution">
    <text evidence="7">The sequence shown here is derived from an EMBL/GenBank/DDBJ whole genome shotgun (WGS) entry which is preliminary data.</text>
</comment>
<evidence type="ECO:0000256" key="1">
    <source>
        <dbReference type="ARBA" id="ARBA00004651"/>
    </source>
</evidence>
<dbReference type="PANTHER" id="PTHR43129">
    <property type="entry name" value="FOSMIDOMYCIN RESISTANCE PROTEIN"/>
    <property type="match status" value="1"/>
</dbReference>
<dbReference type="PROSITE" id="PS50850">
    <property type="entry name" value="MFS"/>
    <property type="match status" value="1"/>
</dbReference>
<sequence>MSEELRIEYGRILPARTVEDAVPTPTLIPRRRARFWSLVSTHTMNDFQTGAVAAMLPSLIAQQHYDYAAAAGIVLASTALSSITQPVFGWLSDRLDLRWMVPAGLAFAALCVAAAGLTSGSYWLTWVIVALSGVGVAAYHPPATVEARATGGGTNRSMSIFSVGGNVGVALAPLLVGLTAGTLGLGSTPLLLVPTAAVIVVYLAVRRHRAREVAPAHPVQEAHEEVAPSTTVTAALPAAAADAWGRFAWLLVVISFWSLAYIGTTSFIALYVAERFQAGAGVGAVALAVFPAAGAIGTLLGGFLADRFGRRIVIPLGYAVAALAAG</sequence>
<reference evidence="7 8" key="1">
    <citation type="submission" date="2013-08" db="EMBL/GenBank/DDBJ databases">
        <authorList>
            <person name="Weinstock G."/>
            <person name="Sodergren E."/>
            <person name="Wylie T."/>
            <person name="Fulton L."/>
            <person name="Fulton R."/>
            <person name="Fronick C."/>
            <person name="O'Laughlin M."/>
            <person name="Godfrey J."/>
            <person name="Miner T."/>
            <person name="Herter B."/>
            <person name="Appelbaum E."/>
            <person name="Cordes M."/>
            <person name="Lek S."/>
            <person name="Wollam A."/>
            <person name="Pepin K.H."/>
            <person name="Palsikar V.B."/>
            <person name="Mitreva M."/>
            <person name="Wilson R.K."/>
        </authorList>
    </citation>
    <scope>NUCLEOTIDE SEQUENCE [LARGE SCALE GENOMIC DNA]</scope>
    <source>
        <strain evidence="7 8">ATCC 14665</strain>
    </source>
</reference>
<dbReference type="EMBL" id="AWVQ01000453">
    <property type="protein sequence ID" value="ERK70411.1"/>
    <property type="molecule type" value="Genomic_DNA"/>
</dbReference>
<evidence type="ECO:0000313" key="7">
    <source>
        <dbReference type="EMBL" id="ERK70411.1"/>
    </source>
</evidence>
<feature type="transmembrane region" description="Helical" evidence="5">
    <location>
        <begin position="99"/>
        <end position="117"/>
    </location>
</feature>
<feature type="domain" description="Major facilitator superfamily (MFS) profile" evidence="6">
    <location>
        <begin position="34"/>
        <end position="326"/>
    </location>
</feature>
<dbReference type="SUPFAM" id="SSF103473">
    <property type="entry name" value="MFS general substrate transporter"/>
    <property type="match status" value="1"/>
</dbReference>
<feature type="non-terminal residue" evidence="7">
    <location>
        <position position="326"/>
    </location>
</feature>
<keyword evidence="4 5" id="KW-0472">Membrane</keyword>
<proteinExistence type="predicted"/>
<organism evidence="7 8">
    <name type="scientific">Leifsonia aquatica ATCC 14665</name>
    <dbReference type="NCBI Taxonomy" id="1358026"/>
    <lineage>
        <taxon>Bacteria</taxon>
        <taxon>Bacillati</taxon>
        <taxon>Actinomycetota</taxon>
        <taxon>Actinomycetes</taxon>
        <taxon>Micrococcales</taxon>
        <taxon>Microbacteriaceae</taxon>
        <taxon>Leifsonia</taxon>
    </lineage>
</organism>
<evidence type="ECO:0000256" key="5">
    <source>
        <dbReference type="SAM" id="Phobius"/>
    </source>
</evidence>